<sequence length="1993" mass="228879">MTVFCLDILLHGIIPAVTGGFYYDLYTTPLANTVHIYLWICFMTFPLLLYLFTPISLLSCYVYPLIIAILFSIVKFLNYRLHKFFDLAVRCDDILAENNKSTINITDDIEIQPKLLNQHTTIDAPSTETQPLWIDSLYGSNNSNLPSIYDESYARIRRSNATTTNDCHSSTLVVPSKQKSNDQIDELTKYSLTDVILPRSSLQDTCVSDSKLCEKHEQKQIIKNYQQKNSIRRVQSDFNMFLIHNDITQSNLMESSSMNDNRLNKKSKSMVDNLNKIRSTNNEENISIAEKNEEIIDNKSEKHAEPCSTVDVPIDDWRPILQILENVFADDDDISSMIPEQPESLEPLLPNKKTYDTRYSSKLIEQQNDNQDESTIPTRFRRTHSNQGGRRRRTSRRATSVDQRQSYSNGESNSNYHHHLSPSSSYRRATVLMKETCFDERTSNYDSSRDETSLRDDSLTTTPSEESSQLIARTTDRLRWIPVYRRNQYDQDSSSQIIDEVEWHNETSPGTVHYFRDENGKLFSYIFGDTSCQARMETSDPKPMNDIITRSISDETEETIEQMPREQQITPPQTPLTTVRQNHESCSLFGRRRRQKKKYIYFYSSFFLIASSTSGRPVIITDETRRQISSSIDTTSQEQQIQQRDYQTRIKHRSIKGQTYRLKLFNKNIIVPFDRLWLLTVFDRDRSIPECILCIILAISVSIAGIHVLYNDVYYDLEILIYCCVIAASQYSLLKSCQPDVNTPVHGFNRNTAISRAIYFCLFSSLLLIIYKLKVYSWHFLLFGITFSNIIVCNMIYNMLSIILLCLPLLFLFGLLPQCSTFLLCILENFDMHLFGGTAMINIPGALYSFILSIIYFIFLSIIGYYGLLIDTSKEDMQNMLFSVYCGLTVSICYKLSRGSSNPTVLWNIIKYDLFKIKIISTNHDDIQDPLPDKLKTIVKQRFQSDILLCFLIFILVFAAHASTTFTSLQPILNYIICSLVIIFGILFHYILPQLRKQLPWLLFSEPLIKQADYTLFEPTEATKVLFIEKLFVWIVFIEKNILLPCTYLGALSHSAPIVIKKFGLLSSILILTLCSMKMLRIGYCNSARHFLYVLLTTMMTYVMTSNRSETFLLNYFILSIFTEKLIDFKEKLNFIFVYCAPWQISWGSAFHAIAQPFCIPHSAILIVQCIASALLNSPLMPLLGSAAFMSSYPRPIKFWEKNYNTKRIDNTNVQLQAQINEFHCGLDDNNLNAIFYEHLTRVLQTSLCGEIQLGRLGKVNTGDFFILTSDSLNCMIHLIEIGNGFITFQLRGLEFKGTYCQQREVEAITEDIDKNRGLCCCEAGRFPHMLSLNAAFTQRWLAWEVICLKFVVDGYSIKENKFNETVVGYDLRKRLISLMIKAVIFYAIRSDQLVTWLENEQIRQAMTVFIDPDQVDVDPSFTTLFDDDFKVGAGGVTKKTFTFIYGSWISLCNNKRQTPLSSTQEDDIITFCFILSLLARRTLFSSLPSHHTVLLEIYHENFVHGFYSLFKGDFRLAPKDEWAFADMSLLKNVVAEGVRMSLKLNQDSFLEMSEYLDNEKLYDDIAQNDVNLVITHEASPEWRNAILSNKPSLLALRRALVESIDEYRIVMLDRRHLSFRIVKVSKECVRGFWASQQHELIFLRNRNPERGSIQNAKQVLRNMINSSSDQPIGYPIFVSPLITSYSSTSKPLNNLIGGELAWDLIRKKLSAFFQRAHTFFLSHCVGNASGTNEVIQLAERRTILPQGTHHIRQSSLSTSGNATLAEQIRSSSVQQNINTNSNNEMIVNTNLNNNNNNKKSLPSEQQISTAIKRTSDSLMVTTSTIINDEQTRRRSSLSTEFNTSDRSSRKGLNSMSNSVSTTINSNKDLSTTSNIQINRSMITYSTNGNSNEKVVIIDTTAIYDSINLGRRIDVIWPNEQMRLNGGRNVWSGWLPSVGMTGLVVHRWIPRHRDARQRSHIDKCILLVHIDKYDKFVPIAEHGVRFIGESTYL</sequence>
<dbReference type="Proteomes" id="UP000663881">
    <property type="component" value="Unassembled WGS sequence"/>
</dbReference>
<dbReference type="Proteomes" id="UP000663891">
    <property type="component" value="Unassembled WGS sequence"/>
</dbReference>
<dbReference type="EMBL" id="CAJNON010000090">
    <property type="protein sequence ID" value="CAF0948875.1"/>
    <property type="molecule type" value="Genomic_DNA"/>
</dbReference>
<feature type="compositionally biased region" description="Polar residues" evidence="7">
    <location>
        <begin position="401"/>
        <end position="425"/>
    </location>
</feature>
<comment type="similarity">
    <text evidence="2 6">Belongs to the pecanex family.</text>
</comment>
<feature type="transmembrane region" description="Helical" evidence="6">
    <location>
        <begin position="61"/>
        <end position="78"/>
    </location>
</feature>
<keyword evidence="5 6" id="KW-0472">Membrane</keyword>
<evidence type="ECO:0000259" key="8">
    <source>
        <dbReference type="Pfam" id="PF05041"/>
    </source>
</evidence>
<feature type="transmembrane region" description="Helical" evidence="6">
    <location>
        <begin position="687"/>
        <end position="710"/>
    </location>
</feature>
<dbReference type="EMBL" id="CAJOAY010000058">
    <property type="protein sequence ID" value="CAF3512940.1"/>
    <property type="molecule type" value="Genomic_DNA"/>
</dbReference>
<feature type="transmembrane region" description="Helical" evidence="6">
    <location>
        <begin position="1031"/>
        <end position="1051"/>
    </location>
</feature>
<feature type="transmembrane region" description="Helical" evidence="6">
    <location>
        <begin position="847"/>
        <end position="868"/>
    </location>
</feature>
<accession>A0A818HXN2</accession>
<keyword evidence="3 6" id="KW-0812">Transmembrane</keyword>
<reference evidence="10" key="1">
    <citation type="submission" date="2021-02" db="EMBL/GenBank/DDBJ databases">
        <authorList>
            <person name="Nowell W R."/>
        </authorList>
    </citation>
    <scope>NUCLEOTIDE SEQUENCE</scope>
</reference>
<feature type="transmembrane region" description="Helical" evidence="6">
    <location>
        <begin position="600"/>
        <end position="620"/>
    </location>
</feature>
<feature type="transmembrane region" description="Helical" evidence="6">
    <location>
        <begin position="803"/>
        <end position="827"/>
    </location>
</feature>
<dbReference type="OrthoDB" id="10037631at2759"/>
<feature type="transmembrane region" description="Helical" evidence="6">
    <location>
        <begin position="1063"/>
        <end position="1080"/>
    </location>
</feature>
<evidence type="ECO:0000313" key="10">
    <source>
        <dbReference type="EMBL" id="CAF3512940.1"/>
    </source>
</evidence>
<dbReference type="GO" id="GO:0016020">
    <property type="term" value="C:membrane"/>
    <property type="evidence" value="ECO:0007669"/>
    <property type="project" value="UniProtKB-SubCell"/>
</dbReference>
<dbReference type="InterPro" id="IPR039797">
    <property type="entry name" value="Pecanex"/>
</dbReference>
<proteinExistence type="inferred from homology"/>
<feature type="compositionally biased region" description="Basic and acidic residues" evidence="7">
    <location>
        <begin position="441"/>
        <end position="458"/>
    </location>
</feature>
<evidence type="ECO:0000256" key="3">
    <source>
        <dbReference type="ARBA" id="ARBA00022692"/>
    </source>
</evidence>
<feature type="region of interest" description="Disordered" evidence="7">
    <location>
        <begin position="363"/>
        <end position="425"/>
    </location>
</feature>
<feature type="compositionally biased region" description="Polar residues" evidence="7">
    <location>
        <begin position="363"/>
        <end position="377"/>
    </location>
</feature>
<evidence type="ECO:0000256" key="2">
    <source>
        <dbReference type="ARBA" id="ARBA00010170"/>
    </source>
</evidence>
<evidence type="ECO:0000256" key="6">
    <source>
        <dbReference type="RuleBase" id="RU367089"/>
    </source>
</evidence>
<feature type="transmembrane region" description="Helical" evidence="6">
    <location>
        <begin position="972"/>
        <end position="992"/>
    </location>
</feature>
<evidence type="ECO:0000313" key="9">
    <source>
        <dbReference type="EMBL" id="CAF0948875.1"/>
    </source>
</evidence>
<feature type="domain" description="Pecanex C-terminal" evidence="8">
    <location>
        <begin position="1464"/>
        <end position="1690"/>
    </location>
</feature>
<feature type="transmembrane region" description="Helical" evidence="6">
    <location>
        <begin position="1087"/>
        <end position="1105"/>
    </location>
</feature>
<feature type="transmembrane region" description="Helical" evidence="6">
    <location>
        <begin position="778"/>
        <end position="797"/>
    </location>
</feature>
<evidence type="ECO:0000256" key="1">
    <source>
        <dbReference type="ARBA" id="ARBA00004141"/>
    </source>
</evidence>
<protein>
    <recommendedName>
        <fullName evidence="6">Pecanex-like protein</fullName>
    </recommendedName>
</protein>
<name>A0A818HXN2_9BILA</name>
<feature type="transmembrane region" description="Helical" evidence="6">
    <location>
        <begin position="947"/>
        <end position="966"/>
    </location>
</feature>
<feature type="compositionally biased region" description="Polar residues" evidence="7">
    <location>
        <begin position="1837"/>
        <end position="1868"/>
    </location>
</feature>
<feature type="region of interest" description="Disordered" evidence="7">
    <location>
        <begin position="1831"/>
        <end position="1868"/>
    </location>
</feature>
<evidence type="ECO:0000256" key="7">
    <source>
        <dbReference type="SAM" id="MobiDB-lite"/>
    </source>
</evidence>
<evidence type="ECO:0000256" key="5">
    <source>
        <dbReference type="ARBA" id="ARBA00023136"/>
    </source>
</evidence>
<feature type="region of interest" description="Disordered" evidence="7">
    <location>
        <begin position="441"/>
        <end position="470"/>
    </location>
</feature>
<evidence type="ECO:0000256" key="4">
    <source>
        <dbReference type="ARBA" id="ARBA00022989"/>
    </source>
</evidence>
<dbReference type="Pfam" id="PF05041">
    <property type="entry name" value="Pecanex_C"/>
    <property type="match status" value="1"/>
</dbReference>
<feature type="compositionally biased region" description="Basic residues" evidence="7">
    <location>
        <begin position="379"/>
        <end position="396"/>
    </location>
</feature>
<dbReference type="PANTHER" id="PTHR12372">
    <property type="entry name" value="PECANEX"/>
    <property type="match status" value="1"/>
</dbReference>
<feature type="transmembrane region" description="Helical" evidence="6">
    <location>
        <begin position="753"/>
        <end position="771"/>
    </location>
</feature>
<feature type="transmembrane region" description="Helical" evidence="6">
    <location>
        <begin position="717"/>
        <end position="733"/>
    </location>
</feature>
<feature type="transmembrane region" description="Helical" evidence="6">
    <location>
        <begin position="36"/>
        <end position="55"/>
    </location>
</feature>
<evidence type="ECO:0000313" key="11">
    <source>
        <dbReference type="Proteomes" id="UP000663881"/>
    </source>
</evidence>
<keyword evidence="4 6" id="KW-1133">Transmembrane helix</keyword>
<gene>
    <name evidence="10" type="ORF">OKA104_LOCUS2157</name>
    <name evidence="9" type="ORF">VCS650_LOCUS11947</name>
</gene>
<comment type="caution">
    <text evidence="10">The sequence shown here is derived from an EMBL/GenBank/DDBJ whole genome shotgun (WGS) entry which is preliminary data.</text>
</comment>
<feature type="compositionally biased region" description="Polar residues" evidence="7">
    <location>
        <begin position="459"/>
        <end position="470"/>
    </location>
</feature>
<dbReference type="InterPro" id="IPR007735">
    <property type="entry name" value="Pecanex_C"/>
</dbReference>
<dbReference type="PANTHER" id="PTHR12372:SF7">
    <property type="entry name" value="PROTEIN PECANEX"/>
    <property type="match status" value="1"/>
</dbReference>
<comment type="subcellular location">
    <subcellularLocation>
        <location evidence="1 6">Membrane</location>
        <topology evidence="1 6">Multi-pass membrane protein</topology>
    </subcellularLocation>
</comment>
<organism evidence="10 11">
    <name type="scientific">Adineta steineri</name>
    <dbReference type="NCBI Taxonomy" id="433720"/>
    <lineage>
        <taxon>Eukaryota</taxon>
        <taxon>Metazoa</taxon>
        <taxon>Spiralia</taxon>
        <taxon>Gnathifera</taxon>
        <taxon>Rotifera</taxon>
        <taxon>Eurotatoria</taxon>
        <taxon>Bdelloidea</taxon>
        <taxon>Adinetida</taxon>
        <taxon>Adinetidae</taxon>
        <taxon>Adineta</taxon>
    </lineage>
</organism>